<dbReference type="Gene3D" id="2.120.10.30">
    <property type="entry name" value="TolB, C-terminal domain"/>
    <property type="match status" value="1"/>
</dbReference>
<dbReference type="AlphaFoldDB" id="A0A517XVD0"/>
<dbReference type="NCBIfam" id="TIGR02604">
    <property type="entry name" value="Piru_Ver_Nterm"/>
    <property type="match status" value="1"/>
</dbReference>
<dbReference type="InterPro" id="IPR009056">
    <property type="entry name" value="Cyt_c-like_dom"/>
</dbReference>
<dbReference type="PANTHER" id="PTHR33546:SF1">
    <property type="entry name" value="LARGE, MULTIFUNCTIONAL SECRETED PROTEIN"/>
    <property type="match status" value="1"/>
</dbReference>
<dbReference type="Pfam" id="PF00034">
    <property type="entry name" value="Cytochrom_C"/>
    <property type="match status" value="1"/>
</dbReference>
<dbReference type="Pfam" id="PF23500">
    <property type="entry name" value="DUF7133"/>
    <property type="match status" value="1"/>
</dbReference>
<dbReference type="InterPro" id="IPR013427">
    <property type="entry name" value="Haem-bd_dom_put"/>
</dbReference>
<feature type="chain" id="PRO_5021801274" evidence="5">
    <location>
        <begin position="20"/>
        <end position="1003"/>
    </location>
</feature>
<dbReference type="KEGG" id="uli:ETAA1_34140"/>
<evidence type="ECO:0000256" key="3">
    <source>
        <dbReference type="ARBA" id="ARBA00023004"/>
    </source>
</evidence>
<evidence type="ECO:0000256" key="4">
    <source>
        <dbReference type="PROSITE-ProRule" id="PRU00433"/>
    </source>
</evidence>
<dbReference type="PROSITE" id="PS51007">
    <property type="entry name" value="CYTC"/>
    <property type="match status" value="1"/>
</dbReference>
<feature type="domain" description="Cytochrome c" evidence="6">
    <location>
        <begin position="856"/>
        <end position="988"/>
    </location>
</feature>
<evidence type="ECO:0000313" key="8">
    <source>
        <dbReference type="Proteomes" id="UP000319576"/>
    </source>
</evidence>
<dbReference type="NCBIfam" id="TIGR02603">
    <property type="entry name" value="CxxCH_TIGR02603"/>
    <property type="match status" value="1"/>
</dbReference>
<dbReference type="InterPro" id="IPR011042">
    <property type="entry name" value="6-blade_b-propeller_TolB-like"/>
</dbReference>
<gene>
    <name evidence="7" type="ORF">ETAA1_34140</name>
</gene>
<dbReference type="SUPFAM" id="SSF50952">
    <property type="entry name" value="Soluble quinoprotein glucose dehydrogenase"/>
    <property type="match status" value="1"/>
</dbReference>
<keyword evidence="2 4" id="KW-0479">Metal-binding</keyword>
<dbReference type="GO" id="GO:0046872">
    <property type="term" value="F:metal ion binding"/>
    <property type="evidence" value="ECO:0007669"/>
    <property type="project" value="UniProtKB-KW"/>
</dbReference>
<dbReference type="OrthoDB" id="225269at2"/>
<dbReference type="RefSeq" id="WP_145240402.1">
    <property type="nucleotide sequence ID" value="NZ_CP036273.1"/>
</dbReference>
<keyword evidence="5" id="KW-0732">Signal</keyword>
<evidence type="ECO:0000256" key="2">
    <source>
        <dbReference type="ARBA" id="ARBA00022723"/>
    </source>
</evidence>
<dbReference type="Gene3D" id="1.10.760.10">
    <property type="entry name" value="Cytochrome c-like domain"/>
    <property type="match status" value="1"/>
</dbReference>
<organism evidence="7 8">
    <name type="scientific">Urbifossiella limnaea</name>
    <dbReference type="NCBI Taxonomy" id="2528023"/>
    <lineage>
        <taxon>Bacteria</taxon>
        <taxon>Pseudomonadati</taxon>
        <taxon>Planctomycetota</taxon>
        <taxon>Planctomycetia</taxon>
        <taxon>Gemmatales</taxon>
        <taxon>Gemmataceae</taxon>
        <taxon>Urbifossiella</taxon>
    </lineage>
</organism>
<dbReference type="InterPro" id="IPR036909">
    <property type="entry name" value="Cyt_c-like_dom_sf"/>
</dbReference>
<feature type="signal peptide" evidence="5">
    <location>
        <begin position="1"/>
        <end position="19"/>
    </location>
</feature>
<evidence type="ECO:0000256" key="5">
    <source>
        <dbReference type="SAM" id="SignalP"/>
    </source>
</evidence>
<keyword evidence="1 4" id="KW-0349">Heme</keyword>
<name>A0A517XVD0_9BACT</name>
<evidence type="ECO:0000256" key="1">
    <source>
        <dbReference type="ARBA" id="ARBA00022617"/>
    </source>
</evidence>
<dbReference type="GO" id="GO:0009055">
    <property type="term" value="F:electron transfer activity"/>
    <property type="evidence" value="ECO:0007669"/>
    <property type="project" value="InterPro"/>
</dbReference>
<accession>A0A517XVD0</accession>
<sequence precursor="true">MKHWPSAAVVLLLASPVVAQPKAADRPIPAAAAAKAITLPPGFKATLFAGEPDVVQPIAMTFDTRGRLWVVECMSYPKWRADGKGSDRVLILEDTDGDGVHDKRTVFLDNGPNLSGIEVGHGGVWLCSVPNLIFVPDRDGDDKPDGPPEVVLEGWNMKDTKHNIFNSLAWGPDGWLYGCNGIQSKSLVGKPGTPDKDRVKLDCGVWRYHPVRKAFELYASGTTNPFGLDWDDHGQLFITNCVIHHLWHVVPGGHMQRMYGEDVNPWVFAYQTSCADHLHWGGGAWTSSRSTGVGGSAAHSEAGGGHAHSGAAVYLGDNFPPEYRNSLFTCNIHGNRLNRDRLERNAGGYVGKHAPDFLFANDSWFRGIAVKGGPEGGLYVTDWSDTGECHNYDKADLTNGRVYRVVHGTPMRWTGDLAKLPDAELVKMQIHANDWFVRQARRVLQERAAAGKLEKDSKDSLVRMVKGTDDVTWKLRAMWALHVVGGMTPELLTDLLAHPDDNVRAWALMLATEVPMPPAVAAVLAAVEKEESPFVLQFAAGVSQRLTGADGRKLARLVEWRILDNDEPNLALAGWYAVQMALASTDHPSEWSAFLESARHPLIGRHIARYLVASVPASQRDARLNFLVEHLDNVKIESSQLPVLAGIQEALASLREAPEPQGWGAVYAQLSMSEVPEVRSRAEALAVLFGNARALADLKGRAADAKADPAARAAAIELLARRRVADLPTLLQPLLTDAAVRGPAVRALAAVPHDATAARVLAAYPTFSAAEKADAVQTLGSRPAWALALLTAVEKGSVSRADVSLVAARQMLALNDSAVAAKLGTAWGTIRPASGDRTALARKWRGTLTTEYLRTADVVNGRQLYTRHCASCHRIFGEGGDLGPDLTGSQRTNLEYLLENVLDPSAVVPREFRVTNVRTTDGRLVSGVVTRDTAEGLTVRTTNETVVLPRADIEGVTQTAISIMPDGLFDALRPEEVRDLVAYLGRPHQVPLPETAPPPTPKR</sequence>
<dbReference type="Proteomes" id="UP000319576">
    <property type="component" value="Chromosome"/>
</dbReference>
<keyword evidence="3 4" id="KW-0408">Iron</keyword>
<evidence type="ECO:0000259" key="6">
    <source>
        <dbReference type="PROSITE" id="PS51007"/>
    </source>
</evidence>
<dbReference type="InterPro" id="IPR011041">
    <property type="entry name" value="Quinoprot_gluc/sorb_DH_b-prop"/>
</dbReference>
<proteinExistence type="predicted"/>
<dbReference type="InterPro" id="IPR055557">
    <property type="entry name" value="DUF7133"/>
</dbReference>
<reference evidence="7 8" key="1">
    <citation type="submission" date="2019-02" db="EMBL/GenBank/DDBJ databases">
        <title>Deep-cultivation of Planctomycetes and their phenomic and genomic characterization uncovers novel biology.</title>
        <authorList>
            <person name="Wiegand S."/>
            <person name="Jogler M."/>
            <person name="Boedeker C."/>
            <person name="Pinto D."/>
            <person name="Vollmers J."/>
            <person name="Rivas-Marin E."/>
            <person name="Kohn T."/>
            <person name="Peeters S.H."/>
            <person name="Heuer A."/>
            <person name="Rast P."/>
            <person name="Oberbeckmann S."/>
            <person name="Bunk B."/>
            <person name="Jeske O."/>
            <person name="Meyerdierks A."/>
            <person name="Storesund J.E."/>
            <person name="Kallscheuer N."/>
            <person name="Luecker S."/>
            <person name="Lage O.M."/>
            <person name="Pohl T."/>
            <person name="Merkel B.J."/>
            <person name="Hornburger P."/>
            <person name="Mueller R.-W."/>
            <person name="Bruemmer F."/>
            <person name="Labrenz M."/>
            <person name="Spormann A.M."/>
            <person name="Op den Camp H."/>
            <person name="Overmann J."/>
            <person name="Amann R."/>
            <person name="Jetten M.S.M."/>
            <person name="Mascher T."/>
            <person name="Medema M.H."/>
            <person name="Devos D.P."/>
            <person name="Kaster A.-K."/>
            <person name="Ovreas L."/>
            <person name="Rohde M."/>
            <person name="Galperin M.Y."/>
            <person name="Jogler C."/>
        </authorList>
    </citation>
    <scope>NUCLEOTIDE SEQUENCE [LARGE SCALE GENOMIC DNA]</scope>
    <source>
        <strain evidence="7 8">ETA_A1</strain>
    </source>
</reference>
<dbReference type="EMBL" id="CP036273">
    <property type="protein sequence ID" value="QDU21447.1"/>
    <property type="molecule type" value="Genomic_DNA"/>
</dbReference>
<dbReference type="GO" id="GO:0020037">
    <property type="term" value="F:heme binding"/>
    <property type="evidence" value="ECO:0007669"/>
    <property type="project" value="InterPro"/>
</dbReference>
<dbReference type="InterPro" id="IPR013428">
    <property type="entry name" value="Membrane-bound_put_N"/>
</dbReference>
<protein>
    <submittedName>
        <fullName evidence="7">Cytochrome c</fullName>
    </submittedName>
</protein>
<evidence type="ECO:0000313" key="7">
    <source>
        <dbReference type="EMBL" id="QDU21447.1"/>
    </source>
</evidence>
<dbReference type="PANTHER" id="PTHR33546">
    <property type="entry name" value="LARGE, MULTIFUNCTIONAL SECRETED PROTEIN-RELATED"/>
    <property type="match status" value="1"/>
</dbReference>
<keyword evidence="8" id="KW-1185">Reference proteome</keyword>
<dbReference type="SUPFAM" id="SSF46626">
    <property type="entry name" value="Cytochrome c"/>
    <property type="match status" value="1"/>
</dbReference>